<name>A0A5M3WIN1_9ACTN</name>
<dbReference type="InterPro" id="IPR017517">
    <property type="entry name" value="Maleyloyr_isom"/>
</dbReference>
<dbReference type="GO" id="GO:0046872">
    <property type="term" value="F:metal ion binding"/>
    <property type="evidence" value="ECO:0007669"/>
    <property type="project" value="InterPro"/>
</dbReference>
<dbReference type="RefSeq" id="WP_155354592.1">
    <property type="nucleotide sequence ID" value="NZ_BAAAHL010000065.1"/>
</dbReference>
<dbReference type="NCBIfam" id="TIGR03083">
    <property type="entry name" value="maleylpyruvate isomerase family mycothiol-dependent enzyme"/>
    <property type="match status" value="1"/>
</dbReference>
<accession>A0A5M3WIN1</accession>
<dbReference type="Pfam" id="PF11716">
    <property type="entry name" value="MDMPI_N"/>
    <property type="match status" value="1"/>
</dbReference>
<keyword evidence="3" id="KW-1185">Reference proteome</keyword>
<evidence type="ECO:0000313" key="3">
    <source>
        <dbReference type="Proteomes" id="UP000331127"/>
    </source>
</evidence>
<dbReference type="AlphaFoldDB" id="A0A5M3WIN1"/>
<dbReference type="Gene3D" id="1.20.120.450">
    <property type="entry name" value="dinb family like domain"/>
    <property type="match status" value="1"/>
</dbReference>
<dbReference type="EMBL" id="BLAE01000013">
    <property type="protein sequence ID" value="GES09025.1"/>
    <property type="molecule type" value="Genomic_DNA"/>
</dbReference>
<comment type="caution">
    <text evidence="2">The sequence shown here is derived from an EMBL/GenBank/DDBJ whole genome shotgun (WGS) entry which is preliminary data.</text>
</comment>
<dbReference type="Proteomes" id="UP000331127">
    <property type="component" value="Unassembled WGS sequence"/>
</dbReference>
<dbReference type="InterPro" id="IPR024344">
    <property type="entry name" value="MDMPI_metal-binding"/>
</dbReference>
<reference evidence="2 3" key="1">
    <citation type="submission" date="2019-10" db="EMBL/GenBank/DDBJ databases">
        <title>Whole genome shotgun sequence of Acrocarpospora macrocephala NBRC 16266.</title>
        <authorList>
            <person name="Ichikawa N."/>
            <person name="Kimura A."/>
            <person name="Kitahashi Y."/>
            <person name="Komaki H."/>
            <person name="Oguchi A."/>
        </authorList>
    </citation>
    <scope>NUCLEOTIDE SEQUENCE [LARGE SCALE GENOMIC DNA]</scope>
    <source>
        <strain evidence="2 3">NBRC 16266</strain>
    </source>
</reference>
<organism evidence="2 3">
    <name type="scientific">Acrocarpospora macrocephala</name>
    <dbReference type="NCBI Taxonomy" id="150177"/>
    <lineage>
        <taxon>Bacteria</taxon>
        <taxon>Bacillati</taxon>
        <taxon>Actinomycetota</taxon>
        <taxon>Actinomycetes</taxon>
        <taxon>Streptosporangiales</taxon>
        <taxon>Streptosporangiaceae</taxon>
        <taxon>Acrocarpospora</taxon>
    </lineage>
</organism>
<keyword evidence="2" id="KW-0670">Pyruvate</keyword>
<evidence type="ECO:0000313" key="2">
    <source>
        <dbReference type="EMBL" id="GES09025.1"/>
    </source>
</evidence>
<dbReference type="OrthoDB" id="5118203at2"/>
<keyword evidence="2" id="KW-0413">Isomerase</keyword>
<dbReference type="GO" id="GO:0016853">
    <property type="term" value="F:isomerase activity"/>
    <property type="evidence" value="ECO:0007669"/>
    <property type="project" value="UniProtKB-KW"/>
</dbReference>
<dbReference type="InterPro" id="IPR036527">
    <property type="entry name" value="SCP2_sterol-bd_dom_sf"/>
</dbReference>
<proteinExistence type="predicted"/>
<sequence length="234" mass="26150">MGARVDRTSDPAILADLLLARRGTAYFLRKLRELPDGEFGGDSLLAGWTRSHVIAHVGYNARALSRLVNWAATGVETPMYASPADRDHEIEFGATLSPNALRNLAEHSAVHLNVEWRDLAPSRWSQQVRTIRGRAVPATETAWMRAREVWLHAIDLDNGGRFEELPEEFLRRLLDDVTSSWAARDVPSFSLRTGAETYDVRPADHPIPVTGTLPALAAWATGRRQRDVTAPRWL</sequence>
<dbReference type="Gene3D" id="3.30.1050.20">
    <property type="match status" value="1"/>
</dbReference>
<dbReference type="SUPFAM" id="SSF55718">
    <property type="entry name" value="SCP-like"/>
    <property type="match status" value="1"/>
</dbReference>
<feature type="domain" description="Mycothiol-dependent maleylpyruvate isomerase metal-binding" evidence="1">
    <location>
        <begin position="21"/>
        <end position="156"/>
    </location>
</feature>
<evidence type="ECO:0000259" key="1">
    <source>
        <dbReference type="Pfam" id="PF11716"/>
    </source>
</evidence>
<dbReference type="InterPro" id="IPR034660">
    <property type="entry name" value="DinB/YfiT-like"/>
</dbReference>
<protein>
    <submittedName>
        <fullName evidence="2">Maleylpyruvate isomerase</fullName>
    </submittedName>
</protein>
<gene>
    <name evidence="2" type="ORF">Amac_026210</name>
</gene>
<dbReference type="SUPFAM" id="SSF109854">
    <property type="entry name" value="DinB/YfiT-like putative metalloenzymes"/>
    <property type="match status" value="1"/>
</dbReference>